<dbReference type="Proteomes" id="UP000024329">
    <property type="component" value="Unassembled WGS sequence"/>
</dbReference>
<dbReference type="EMBL" id="JFYZ01000010">
    <property type="protein sequence ID" value="EZP82169.1"/>
    <property type="molecule type" value="Genomic_DNA"/>
</dbReference>
<organism evidence="1 2">
    <name type="scientific">Novosphingobium resinovorum</name>
    <dbReference type="NCBI Taxonomy" id="158500"/>
    <lineage>
        <taxon>Bacteria</taxon>
        <taxon>Pseudomonadati</taxon>
        <taxon>Pseudomonadota</taxon>
        <taxon>Alphaproteobacteria</taxon>
        <taxon>Sphingomonadales</taxon>
        <taxon>Sphingomonadaceae</taxon>
        <taxon>Novosphingobium</taxon>
    </lineage>
</organism>
<evidence type="ECO:0000313" key="1">
    <source>
        <dbReference type="EMBL" id="EZP82169.1"/>
    </source>
</evidence>
<reference evidence="1 2" key="1">
    <citation type="submission" date="2014-03" db="EMBL/GenBank/DDBJ databases">
        <title>Whole genome sequence of Novosphingobium resinovorum KF1.</title>
        <authorList>
            <person name="Gan H.M."/>
            <person name="Gan H.Y."/>
            <person name="Chew T.H."/>
            <person name="Savka M.A."/>
        </authorList>
    </citation>
    <scope>NUCLEOTIDE SEQUENCE [LARGE SCALE GENOMIC DNA]</scope>
    <source>
        <strain evidence="1 2">KF1</strain>
    </source>
</reference>
<gene>
    <name evidence="1" type="ORF">BV97_02192</name>
</gene>
<comment type="caution">
    <text evidence="1">The sequence shown here is derived from an EMBL/GenBank/DDBJ whole genome shotgun (WGS) entry which is preliminary data.</text>
</comment>
<proteinExistence type="predicted"/>
<sequence>MPTSPIQMPSGYATAFAIGFTDGESSSLSLVENGRPLPVTTLSVSTPEPLTGTTATSTSTGPFLPASGRPVFITLTGIWQGSATLLRSIDGGVTQQPLTLGGDAWGTFSQNVCEPVWEEFESGAALYLAITLTSGSLTYRVAQ</sequence>
<dbReference type="AlphaFoldDB" id="A0A031JZ11"/>
<dbReference type="eggNOG" id="ENOG50318IQ">
    <property type="taxonomic scope" value="Bacteria"/>
</dbReference>
<dbReference type="RefSeq" id="WP_036525732.1">
    <property type="nucleotide sequence ID" value="NZ_JFYZ01000010.1"/>
</dbReference>
<protein>
    <submittedName>
        <fullName evidence="1">Uncharacterized protein</fullName>
    </submittedName>
</protein>
<accession>A0A031JZ11</accession>
<name>A0A031JZ11_9SPHN</name>
<evidence type="ECO:0000313" key="2">
    <source>
        <dbReference type="Proteomes" id="UP000024329"/>
    </source>
</evidence>